<feature type="transmembrane region" description="Helical" evidence="7">
    <location>
        <begin position="86"/>
        <end position="106"/>
    </location>
</feature>
<evidence type="ECO:0000256" key="1">
    <source>
        <dbReference type="ARBA" id="ARBA00004141"/>
    </source>
</evidence>
<dbReference type="GO" id="GO:0055085">
    <property type="term" value="P:transmembrane transport"/>
    <property type="evidence" value="ECO:0007669"/>
    <property type="project" value="InterPro"/>
</dbReference>
<dbReference type="GO" id="GO:0010043">
    <property type="term" value="P:response to zinc ion"/>
    <property type="evidence" value="ECO:0007669"/>
    <property type="project" value="TreeGrafter"/>
</dbReference>
<feature type="transmembrane region" description="Helical" evidence="7">
    <location>
        <begin position="196"/>
        <end position="218"/>
    </location>
</feature>
<dbReference type="PANTHER" id="PTHR30477:SF19">
    <property type="entry name" value="METAL ABC TRANSPORTER PERMEASE"/>
    <property type="match status" value="1"/>
</dbReference>
<keyword evidence="4 7" id="KW-1133">Transmembrane helix</keyword>
<dbReference type="InterPro" id="IPR001626">
    <property type="entry name" value="ABC_TroCD"/>
</dbReference>
<dbReference type="EMBL" id="CACVAR010000395">
    <property type="protein sequence ID" value="CAA6825814.1"/>
    <property type="molecule type" value="Genomic_DNA"/>
</dbReference>
<evidence type="ECO:0000256" key="2">
    <source>
        <dbReference type="ARBA" id="ARBA00008034"/>
    </source>
</evidence>
<feature type="transmembrane region" description="Helical" evidence="7">
    <location>
        <begin position="224"/>
        <end position="242"/>
    </location>
</feature>
<comment type="subcellular location">
    <subcellularLocation>
        <location evidence="6">Cell membrane</location>
        <topology evidence="6">Multi-pass membrane protein</topology>
    </subcellularLocation>
    <subcellularLocation>
        <location evidence="1">Membrane</location>
        <topology evidence="1">Multi-pass membrane protein</topology>
    </subcellularLocation>
</comment>
<sequence length="245" mass="26778">MIEILGPAILLAFVLAGIHSLFGLEVVRRGVIFSDLAVGQWAGLGMALSISFFDNEYKYLLSLAFALISGLLISFALSRVKNREAFIGLLYAFGSGAVMIALTHSAEGMEAFRNLISSDILFTMPETIYKSALLYIIIAALLWKVYPKLTGLYKDMLFFALFAVTVTSSVSLAGVLTVFVFLIAPPFIALSFGKESLLFAWMFGFLFAIVSIIISYYFDLPTGYTIVTFGSFFALVTGVLASHKN</sequence>
<protein>
    <submittedName>
        <fullName evidence="8">Zinc ABC transporter, inner membrane permease protein ZnuB</fullName>
    </submittedName>
</protein>
<dbReference type="GO" id="GO:0043190">
    <property type="term" value="C:ATP-binding cassette (ABC) transporter complex"/>
    <property type="evidence" value="ECO:0007669"/>
    <property type="project" value="InterPro"/>
</dbReference>
<reference evidence="8" key="1">
    <citation type="submission" date="2020-01" db="EMBL/GenBank/DDBJ databases">
        <authorList>
            <person name="Meier V. D."/>
            <person name="Meier V D."/>
        </authorList>
    </citation>
    <scope>NUCLEOTIDE SEQUENCE</scope>
    <source>
        <strain evidence="8">HLG_WM_MAG_03</strain>
    </source>
</reference>
<organism evidence="8">
    <name type="scientific">uncultured Sulfurovum sp</name>
    <dbReference type="NCBI Taxonomy" id="269237"/>
    <lineage>
        <taxon>Bacteria</taxon>
        <taxon>Pseudomonadati</taxon>
        <taxon>Campylobacterota</taxon>
        <taxon>Epsilonproteobacteria</taxon>
        <taxon>Campylobacterales</taxon>
        <taxon>Sulfurovaceae</taxon>
        <taxon>Sulfurovum</taxon>
        <taxon>environmental samples</taxon>
    </lineage>
</organism>
<keyword evidence="3 6" id="KW-0812">Transmembrane</keyword>
<name>A0A6S6U295_9BACT</name>
<evidence type="ECO:0000256" key="3">
    <source>
        <dbReference type="ARBA" id="ARBA00022692"/>
    </source>
</evidence>
<feature type="transmembrane region" description="Helical" evidence="7">
    <location>
        <begin position="33"/>
        <end position="53"/>
    </location>
</feature>
<evidence type="ECO:0000256" key="5">
    <source>
        <dbReference type="ARBA" id="ARBA00023136"/>
    </source>
</evidence>
<evidence type="ECO:0000256" key="7">
    <source>
        <dbReference type="SAM" id="Phobius"/>
    </source>
</evidence>
<dbReference type="PANTHER" id="PTHR30477">
    <property type="entry name" value="ABC-TRANSPORTER METAL-BINDING PROTEIN"/>
    <property type="match status" value="1"/>
</dbReference>
<feature type="transmembrane region" description="Helical" evidence="7">
    <location>
        <begin position="158"/>
        <end position="184"/>
    </location>
</feature>
<evidence type="ECO:0000256" key="6">
    <source>
        <dbReference type="RuleBase" id="RU003943"/>
    </source>
</evidence>
<keyword evidence="5 7" id="KW-0472">Membrane</keyword>
<feature type="transmembrane region" description="Helical" evidence="7">
    <location>
        <begin position="60"/>
        <end position="80"/>
    </location>
</feature>
<dbReference type="AlphaFoldDB" id="A0A6S6U295"/>
<gene>
    <name evidence="8" type="ORF">HELGO_WM25959</name>
</gene>
<keyword evidence="6" id="KW-0813">Transport</keyword>
<dbReference type="SUPFAM" id="SSF81345">
    <property type="entry name" value="ABC transporter involved in vitamin B12 uptake, BtuC"/>
    <property type="match status" value="1"/>
</dbReference>
<feature type="transmembrane region" description="Helical" evidence="7">
    <location>
        <begin position="127"/>
        <end position="146"/>
    </location>
</feature>
<proteinExistence type="inferred from homology"/>
<dbReference type="InterPro" id="IPR037294">
    <property type="entry name" value="ABC_BtuC-like"/>
</dbReference>
<dbReference type="Pfam" id="PF00950">
    <property type="entry name" value="ABC-3"/>
    <property type="match status" value="1"/>
</dbReference>
<evidence type="ECO:0000256" key="4">
    <source>
        <dbReference type="ARBA" id="ARBA00022989"/>
    </source>
</evidence>
<evidence type="ECO:0000313" key="8">
    <source>
        <dbReference type="EMBL" id="CAA6825814.1"/>
    </source>
</evidence>
<accession>A0A6S6U295</accession>
<comment type="similarity">
    <text evidence="2 6">Belongs to the ABC-3 integral membrane protein family.</text>
</comment>